<evidence type="ECO:0000313" key="3">
    <source>
        <dbReference type="EMBL" id="GMH18042.1"/>
    </source>
</evidence>
<feature type="domain" description="Senescence" evidence="2">
    <location>
        <begin position="160"/>
        <end position="329"/>
    </location>
</feature>
<proteinExistence type="predicted"/>
<dbReference type="PANTHER" id="PTHR21068:SF36">
    <property type="entry name" value="SENESCENCE_DEHYDRATION-ASSOCIATED PROTEIN-LIKE PROTEIN"/>
    <property type="match status" value="1"/>
</dbReference>
<comment type="caution">
    <text evidence="3">The sequence shown here is derived from an EMBL/GenBank/DDBJ whole genome shotgun (WGS) entry which is preliminary data.</text>
</comment>
<dbReference type="Pfam" id="PF06911">
    <property type="entry name" value="Senescence"/>
    <property type="match status" value="1"/>
</dbReference>
<name>A0AAD3XUI7_NEPGR</name>
<dbReference type="Proteomes" id="UP001279734">
    <property type="component" value="Unassembled WGS sequence"/>
</dbReference>
<gene>
    <name evidence="3" type="ORF">Nepgr_019883</name>
</gene>
<keyword evidence="4" id="KW-1185">Reference proteome</keyword>
<reference evidence="3" key="1">
    <citation type="submission" date="2023-05" db="EMBL/GenBank/DDBJ databases">
        <title>Nepenthes gracilis genome sequencing.</title>
        <authorList>
            <person name="Fukushima K."/>
        </authorList>
    </citation>
    <scope>NUCLEOTIDE SEQUENCE</scope>
    <source>
        <strain evidence="3">SING2019-196</strain>
    </source>
</reference>
<dbReference type="InterPro" id="IPR009686">
    <property type="entry name" value="Senescence/spartin_C"/>
</dbReference>
<dbReference type="AlphaFoldDB" id="A0AAD3XUI7"/>
<dbReference type="PANTHER" id="PTHR21068">
    <property type="entry name" value="SPARTIN"/>
    <property type="match status" value="1"/>
</dbReference>
<feature type="region of interest" description="Disordered" evidence="1">
    <location>
        <begin position="181"/>
        <end position="205"/>
    </location>
</feature>
<dbReference type="InterPro" id="IPR045036">
    <property type="entry name" value="Spartin-like"/>
</dbReference>
<accession>A0AAD3XUI7</accession>
<dbReference type="EMBL" id="BSYO01000018">
    <property type="protein sequence ID" value="GMH18042.1"/>
    <property type="molecule type" value="Genomic_DNA"/>
</dbReference>
<evidence type="ECO:0000256" key="1">
    <source>
        <dbReference type="SAM" id="MobiDB-lite"/>
    </source>
</evidence>
<feature type="region of interest" description="Disordered" evidence="1">
    <location>
        <begin position="1"/>
        <end position="20"/>
    </location>
</feature>
<sequence length="346" mass="37386">MKCCGFGSSKHSSAHIEEDGENFVQEESHVKHEPLIQIPGCTVHLMDEGEAVEIARGDFTLFRVSDETLSLATIIKAGEDLQWPLTKDEPVVKLDSLHYLFTLPIKDGDPLNYGVAFSEQYSERLASLDSFLQERSCFSCPSPDSLARRKNKSDIDWKVNAYTNQVQKWGEMILTTAAEERNGIPAEETESSQGTAAKKKSALNQSLKRVRKLSKMTEKMSKAMLDGVGVATGSVTGPLVRSKAGKKFFAMMPGEVLLASLDAVDKVLNAAEAAEKQALRATSGAAVRMVSNRFGESAGEATDDALATAGHVAGTAWNVFKIRKTLNPASSVSSGVLKTARRAGES</sequence>
<protein>
    <recommendedName>
        <fullName evidence="2">Senescence domain-containing protein</fullName>
    </recommendedName>
</protein>
<evidence type="ECO:0000313" key="4">
    <source>
        <dbReference type="Proteomes" id="UP001279734"/>
    </source>
</evidence>
<dbReference type="GO" id="GO:0005886">
    <property type="term" value="C:plasma membrane"/>
    <property type="evidence" value="ECO:0007669"/>
    <property type="project" value="TreeGrafter"/>
</dbReference>
<evidence type="ECO:0000259" key="2">
    <source>
        <dbReference type="Pfam" id="PF06911"/>
    </source>
</evidence>
<organism evidence="3 4">
    <name type="scientific">Nepenthes gracilis</name>
    <name type="common">Slender pitcher plant</name>
    <dbReference type="NCBI Taxonomy" id="150966"/>
    <lineage>
        <taxon>Eukaryota</taxon>
        <taxon>Viridiplantae</taxon>
        <taxon>Streptophyta</taxon>
        <taxon>Embryophyta</taxon>
        <taxon>Tracheophyta</taxon>
        <taxon>Spermatophyta</taxon>
        <taxon>Magnoliopsida</taxon>
        <taxon>eudicotyledons</taxon>
        <taxon>Gunneridae</taxon>
        <taxon>Pentapetalae</taxon>
        <taxon>Caryophyllales</taxon>
        <taxon>Nepenthaceae</taxon>
        <taxon>Nepenthes</taxon>
    </lineage>
</organism>